<gene>
    <name evidence="1" type="ORF">QNH24_07450</name>
</gene>
<dbReference type="Proteomes" id="UP001178322">
    <property type="component" value="Chromosome"/>
</dbReference>
<protein>
    <submittedName>
        <fullName evidence="1">Uncharacterized protein</fullName>
    </submittedName>
</protein>
<dbReference type="RefSeq" id="WP_283871445.1">
    <property type="nucleotide sequence ID" value="NZ_CP126101.1"/>
</dbReference>
<evidence type="ECO:0000313" key="1">
    <source>
        <dbReference type="EMBL" id="WHY53070.1"/>
    </source>
</evidence>
<evidence type="ECO:0000313" key="2">
    <source>
        <dbReference type="Proteomes" id="UP001178322"/>
    </source>
</evidence>
<accession>A0AAX3WZA2</accession>
<proteinExistence type="predicted"/>
<dbReference type="EMBL" id="CP126101">
    <property type="protein sequence ID" value="WHY53070.1"/>
    <property type="molecule type" value="Genomic_DNA"/>
</dbReference>
<dbReference type="AlphaFoldDB" id="A0AAX3WZA2"/>
<name>A0AAX3WZA2_9BACI</name>
<organism evidence="1 2">
    <name type="scientific">Lysinibacillus pakistanensis</name>
    <dbReference type="NCBI Taxonomy" id="759811"/>
    <lineage>
        <taxon>Bacteria</taxon>
        <taxon>Bacillati</taxon>
        <taxon>Bacillota</taxon>
        <taxon>Bacilli</taxon>
        <taxon>Bacillales</taxon>
        <taxon>Bacillaceae</taxon>
        <taxon>Lysinibacillus</taxon>
    </lineage>
</organism>
<sequence>MTVIVNSIGNLGWVANFQTNQSFHPFQIDEGEIDPKKAEIENSRKEYAEFLQSSNAIYQGAIPTQLVDKETNAINIVTGVYYNLGIINAKPLNVTPLASGGVNSNFSPKIWKIPGSSIVTPEQEAALKMRQSYSLPERQEANELVAVFMSLSRLAEGKKSVASMNDDAMFMQHFPKFAKGIGLDLSKPFTINGKSFTYSHGTLQTTATEELMEE</sequence>
<reference evidence="1" key="1">
    <citation type="submission" date="2023-05" db="EMBL/GenBank/DDBJ databases">
        <title>Comparative genomics of Bacillaceae isolates and their secondary metabolite potential.</title>
        <authorList>
            <person name="Song L."/>
            <person name="Nielsen L.J."/>
            <person name="Mohite O."/>
            <person name="Xu X."/>
            <person name="Weber T."/>
            <person name="Kovacs A.T."/>
        </authorList>
    </citation>
    <scope>NUCLEOTIDE SEQUENCE</scope>
    <source>
        <strain evidence="1">LY1</strain>
    </source>
</reference>